<feature type="region of interest" description="Disordered" evidence="6">
    <location>
        <begin position="1"/>
        <end position="78"/>
    </location>
</feature>
<evidence type="ECO:0000256" key="4">
    <source>
        <dbReference type="ARBA" id="ARBA00022833"/>
    </source>
</evidence>
<dbReference type="Pfam" id="PF13912">
    <property type="entry name" value="zf-C2H2_6"/>
    <property type="match status" value="1"/>
</dbReference>
<organism evidence="7 8">
    <name type="scientific">Juglans regia</name>
    <name type="common">English walnut</name>
    <dbReference type="NCBI Taxonomy" id="51240"/>
    <lineage>
        <taxon>Eukaryota</taxon>
        <taxon>Viridiplantae</taxon>
        <taxon>Streptophyta</taxon>
        <taxon>Embryophyta</taxon>
        <taxon>Tracheophyta</taxon>
        <taxon>Spermatophyta</taxon>
        <taxon>Magnoliopsida</taxon>
        <taxon>eudicotyledons</taxon>
        <taxon>Gunneridae</taxon>
        <taxon>Pentapetalae</taxon>
        <taxon>rosids</taxon>
        <taxon>fabids</taxon>
        <taxon>Fagales</taxon>
        <taxon>Juglandaceae</taxon>
        <taxon>Juglans</taxon>
    </lineage>
</organism>
<feature type="compositionally biased region" description="Low complexity" evidence="6">
    <location>
        <begin position="65"/>
        <end position="78"/>
    </location>
</feature>
<proteinExistence type="predicted"/>
<accession>A0A2I4E907</accession>
<dbReference type="Gene3D" id="3.30.160.60">
    <property type="entry name" value="Classic Zinc Finger"/>
    <property type="match status" value="1"/>
</dbReference>
<dbReference type="GeneID" id="108987424"/>
<feature type="region of interest" description="Disordered" evidence="6">
    <location>
        <begin position="120"/>
        <end position="142"/>
    </location>
</feature>
<dbReference type="PANTHER" id="PTHR47287">
    <property type="entry name" value="C2H2 AND C2HC ZINC FINGERS SUPERFAMILY PROTEIN"/>
    <property type="match status" value="1"/>
</dbReference>
<dbReference type="KEGG" id="jre:108987424"/>
<evidence type="ECO:0000313" key="8">
    <source>
        <dbReference type="RefSeq" id="XP_018815890.1"/>
    </source>
</evidence>
<dbReference type="InterPro" id="IPR036236">
    <property type="entry name" value="Znf_C2H2_sf"/>
</dbReference>
<dbReference type="PANTHER" id="PTHR47287:SF9">
    <property type="entry name" value="ZINC FINGER PROTEIN 4-LIKE"/>
    <property type="match status" value="1"/>
</dbReference>
<keyword evidence="2" id="KW-0479">Metal-binding</keyword>
<feature type="compositionally biased region" description="Basic and acidic residues" evidence="6">
    <location>
        <begin position="32"/>
        <end position="47"/>
    </location>
</feature>
<dbReference type="GO" id="GO:0009788">
    <property type="term" value="P:negative regulation of abscisic acid-activated signaling pathway"/>
    <property type="evidence" value="ECO:0007669"/>
    <property type="project" value="InterPro"/>
</dbReference>
<reference evidence="8" key="1">
    <citation type="submission" date="2025-08" db="UniProtKB">
        <authorList>
            <consortium name="RefSeq"/>
        </authorList>
    </citation>
    <scope>IDENTIFICATION</scope>
    <source>
        <tissue evidence="8">Leaves</tissue>
    </source>
</reference>
<feature type="compositionally biased region" description="Basic and acidic residues" evidence="6">
    <location>
        <begin position="351"/>
        <end position="365"/>
    </location>
</feature>
<keyword evidence="7" id="KW-1185">Reference proteome</keyword>
<dbReference type="GO" id="GO:0005634">
    <property type="term" value="C:nucleus"/>
    <property type="evidence" value="ECO:0007669"/>
    <property type="project" value="UniProtKB-SubCell"/>
</dbReference>
<dbReference type="RefSeq" id="XP_018815890.1">
    <property type="nucleotide sequence ID" value="XM_018960345.1"/>
</dbReference>
<comment type="subcellular location">
    <subcellularLocation>
        <location evidence="1">Nucleus</location>
    </subcellularLocation>
</comment>
<keyword evidence="5" id="KW-0539">Nucleus</keyword>
<dbReference type="Gramene" id="Jr05_01690_p1">
    <property type="protein sequence ID" value="cds.Jr05_01690_p1"/>
    <property type="gene ID" value="Jr05_01690"/>
</dbReference>
<evidence type="ECO:0000256" key="2">
    <source>
        <dbReference type="ARBA" id="ARBA00022723"/>
    </source>
</evidence>
<dbReference type="PROSITE" id="PS00028">
    <property type="entry name" value="ZINC_FINGER_C2H2_1"/>
    <property type="match status" value="1"/>
</dbReference>
<dbReference type="STRING" id="51240.A0A2I4E907"/>
<dbReference type="OrthoDB" id="1736050at2759"/>
<evidence type="ECO:0000256" key="3">
    <source>
        <dbReference type="ARBA" id="ARBA00022771"/>
    </source>
</evidence>
<evidence type="ECO:0000313" key="7">
    <source>
        <dbReference type="Proteomes" id="UP000235220"/>
    </source>
</evidence>
<feature type="region of interest" description="Disordered" evidence="6">
    <location>
        <begin position="332"/>
        <end position="372"/>
    </location>
</feature>
<dbReference type="AlphaFoldDB" id="A0A2I4E907"/>
<gene>
    <name evidence="8" type="primary">LOC108987424</name>
</gene>
<name>A0A2I4E907_JUGRE</name>
<feature type="compositionally biased region" description="Low complexity" evidence="6">
    <location>
        <begin position="10"/>
        <end position="29"/>
    </location>
</feature>
<dbReference type="PROSITE" id="PS50157">
    <property type="entry name" value="ZINC_FINGER_C2H2_2"/>
    <property type="match status" value="1"/>
</dbReference>
<evidence type="ECO:0000256" key="1">
    <source>
        <dbReference type="ARBA" id="ARBA00004123"/>
    </source>
</evidence>
<dbReference type="Proteomes" id="UP000235220">
    <property type="component" value="Chromosome 5"/>
</dbReference>
<keyword evidence="3" id="KW-0863">Zinc-finger</keyword>
<evidence type="ECO:0000256" key="5">
    <source>
        <dbReference type="ARBA" id="ARBA00023242"/>
    </source>
</evidence>
<dbReference type="InterPro" id="IPR013087">
    <property type="entry name" value="Znf_C2H2_type"/>
</dbReference>
<evidence type="ECO:0000256" key="6">
    <source>
        <dbReference type="SAM" id="MobiDB-lite"/>
    </source>
</evidence>
<keyword evidence="4" id="KW-0862">Zinc</keyword>
<dbReference type="SUPFAM" id="SSF57667">
    <property type="entry name" value="beta-beta-alpha zinc fingers"/>
    <property type="match status" value="1"/>
</dbReference>
<dbReference type="InterPro" id="IPR044246">
    <property type="entry name" value="ZFP3-like"/>
</dbReference>
<dbReference type="GO" id="GO:0008270">
    <property type="term" value="F:zinc ion binding"/>
    <property type="evidence" value="ECO:0007669"/>
    <property type="project" value="UniProtKB-KW"/>
</dbReference>
<sequence>MESHPQYGTSASEPCPSEAASSISAAIIEDQPSFKEGKMMKLKEKIIEGSVDDVDDHDDDHQHQHQQQPMGSSSTTTTTSRVLLDLKLSDGTVSDDCHGRKPENMELSLFKYSAINVGSSSSSSDQEAANEPISDKNPSEKLSVSETTTKVFSCSFCKREFSTSQALGGHQNAHKQERALAKRRQAGMDMAAASAFGHPNFPNYYPYSSISSQYPKYGSLSTQRSNNNIGVRMDSMIHKPSSSLPWPTSSGSTFRPFGQGGWSSRQAMLMNNSQPLSLDQRLRLEGFQAHNGAITLHNSAGNTSASRFEEIGAASSSTNIHSTSINNEIRPASTSDFLNRDKQQLPPPRSSNDHHHDHHDTDHQGLDLSLKL</sequence>
<protein>
    <submittedName>
        <fullName evidence="8">Zinc finger protein 3-like</fullName>
    </submittedName>
</protein>